<dbReference type="CDD" id="cd00085">
    <property type="entry name" value="HNHc"/>
    <property type="match status" value="1"/>
</dbReference>
<dbReference type="GO" id="GO:0003676">
    <property type="term" value="F:nucleic acid binding"/>
    <property type="evidence" value="ECO:0007669"/>
    <property type="project" value="InterPro"/>
</dbReference>
<feature type="domain" description="HNH nuclease" evidence="1">
    <location>
        <begin position="49"/>
        <end position="101"/>
    </location>
</feature>
<dbReference type="InterPro" id="IPR003615">
    <property type="entry name" value="HNH_nuc"/>
</dbReference>
<dbReference type="InterPro" id="IPR002711">
    <property type="entry name" value="HNH"/>
</dbReference>
<dbReference type="InterPro" id="IPR044925">
    <property type="entry name" value="His-Me_finger_sf"/>
</dbReference>
<sequence length="125" mass="14478">MSRLLEQIAEQAVAHQMATFDRLWETVEECSSILKEIAPGRRRPWMAHVIAQIYDEQGGVCPWCSEPLDFGHWHVDHRVPFTFGGGNERGNLQVLHPRCNQQKGDAVDVFDLLKYLEDRYMNLNL</sequence>
<proteinExistence type="predicted"/>
<dbReference type="EMBL" id="QOKW01000012">
    <property type="protein sequence ID" value="KAA0679567.1"/>
    <property type="molecule type" value="Genomic_DNA"/>
</dbReference>
<dbReference type="Pfam" id="PF01844">
    <property type="entry name" value="HNH"/>
    <property type="match status" value="1"/>
</dbReference>
<comment type="caution">
    <text evidence="2">The sequence shown here is derived from an EMBL/GenBank/DDBJ whole genome shotgun (WGS) entry which is preliminary data.</text>
</comment>
<dbReference type="Proteomes" id="UP000480854">
    <property type="component" value="Unassembled WGS sequence"/>
</dbReference>
<organism evidence="2 3">
    <name type="scientific">Roseomonas genomospecies 6</name>
    <dbReference type="NCBI Taxonomy" id="214106"/>
    <lineage>
        <taxon>Bacteria</taxon>
        <taxon>Pseudomonadati</taxon>
        <taxon>Pseudomonadota</taxon>
        <taxon>Alphaproteobacteria</taxon>
        <taxon>Acetobacterales</taxon>
        <taxon>Roseomonadaceae</taxon>
        <taxon>Roseomonas</taxon>
    </lineage>
</organism>
<dbReference type="RefSeq" id="WP_149470006.1">
    <property type="nucleotide sequence ID" value="NZ_QOKW01000012.1"/>
</dbReference>
<evidence type="ECO:0000313" key="2">
    <source>
        <dbReference type="EMBL" id="KAA0679567.1"/>
    </source>
</evidence>
<dbReference type="GO" id="GO:0008270">
    <property type="term" value="F:zinc ion binding"/>
    <property type="evidence" value="ECO:0007669"/>
    <property type="project" value="InterPro"/>
</dbReference>
<dbReference type="SUPFAM" id="SSF54060">
    <property type="entry name" value="His-Me finger endonucleases"/>
    <property type="match status" value="1"/>
</dbReference>
<protein>
    <submittedName>
        <fullName evidence="2">HNH endonuclease</fullName>
    </submittedName>
</protein>
<dbReference type="AlphaFoldDB" id="A0A9W7NIH1"/>
<evidence type="ECO:0000259" key="1">
    <source>
        <dbReference type="SMART" id="SM00507"/>
    </source>
</evidence>
<keyword evidence="3" id="KW-1185">Reference proteome</keyword>
<dbReference type="Gene3D" id="1.10.30.50">
    <property type="match status" value="1"/>
</dbReference>
<dbReference type="SMART" id="SM00507">
    <property type="entry name" value="HNHc"/>
    <property type="match status" value="1"/>
</dbReference>
<keyword evidence="2" id="KW-0255">Endonuclease</keyword>
<keyword evidence="2" id="KW-0540">Nuclease</keyword>
<gene>
    <name evidence="2" type="ORF">DS843_16665</name>
</gene>
<dbReference type="OrthoDB" id="7220022at2"/>
<keyword evidence="2" id="KW-0378">Hydrolase</keyword>
<name>A0A9W7NIH1_9PROT</name>
<reference evidence="2 3" key="1">
    <citation type="submission" date="2018-07" db="EMBL/GenBank/DDBJ databases">
        <title>Genome sequence of Azospirillum sp. ATCC 49961.</title>
        <authorList>
            <person name="Sant'Anna F.H."/>
            <person name="Baldani J.I."/>
            <person name="Zilli J.E."/>
            <person name="Reis V.M."/>
            <person name="Hartmann A."/>
            <person name="Cruz L."/>
            <person name="de Souza E.M."/>
            <person name="de Oliveira Pedrosa F."/>
            <person name="Passaglia L.M.P."/>
        </authorList>
    </citation>
    <scope>NUCLEOTIDE SEQUENCE [LARGE SCALE GENOMIC DNA]</scope>
    <source>
        <strain evidence="2 3">ATCC 49961</strain>
    </source>
</reference>
<evidence type="ECO:0000313" key="3">
    <source>
        <dbReference type="Proteomes" id="UP000480854"/>
    </source>
</evidence>
<dbReference type="GO" id="GO:0004519">
    <property type="term" value="F:endonuclease activity"/>
    <property type="evidence" value="ECO:0007669"/>
    <property type="project" value="UniProtKB-KW"/>
</dbReference>
<accession>A0A9W7NIH1</accession>